<feature type="domain" description="FAD-dependent protein C-terminal" evidence="1">
    <location>
        <begin position="283"/>
        <end position="479"/>
    </location>
</feature>
<dbReference type="Pfam" id="PF21688">
    <property type="entry name" value="FAD-depend_C"/>
    <property type="match status" value="1"/>
</dbReference>
<dbReference type="SUPFAM" id="SSF51905">
    <property type="entry name" value="FAD/NAD(P)-binding domain"/>
    <property type="match status" value="1"/>
</dbReference>
<dbReference type="PIRSF" id="PIRSF038984">
    <property type="entry name" value="FAD_binding_protein"/>
    <property type="match status" value="1"/>
</dbReference>
<dbReference type="PANTHER" id="PTHR42842">
    <property type="entry name" value="FAD/NAD(P)-BINDING OXIDOREDUCTASE"/>
    <property type="match status" value="1"/>
</dbReference>
<dbReference type="RefSeq" id="WP_015558264.1">
    <property type="nucleotide sequence ID" value="NC_021039.1"/>
</dbReference>
<dbReference type="STRING" id="213810.RUM_12240"/>
<dbReference type="HOGENOM" id="CLU_028644_3_0_9"/>
<organism evidence="2 3">
    <name type="scientific">Ruminococcus champanellensis (strain DSM 18848 / JCM 17042 / KCTC 15320 / 18P13)</name>
    <dbReference type="NCBI Taxonomy" id="213810"/>
    <lineage>
        <taxon>Bacteria</taxon>
        <taxon>Bacillati</taxon>
        <taxon>Bacillota</taxon>
        <taxon>Clostridia</taxon>
        <taxon>Eubacteriales</taxon>
        <taxon>Oscillospiraceae</taxon>
        <taxon>Ruminococcus</taxon>
    </lineage>
</organism>
<evidence type="ECO:0000313" key="3">
    <source>
        <dbReference type="Proteomes" id="UP000007054"/>
    </source>
</evidence>
<keyword evidence="3" id="KW-1185">Reference proteome</keyword>
<dbReference type="PANTHER" id="PTHR42842:SF3">
    <property type="entry name" value="FAD_NAD(P)-BINDING OXIDOREDUCTASE FAMILY PROTEIN"/>
    <property type="match status" value="1"/>
</dbReference>
<dbReference type="KEGG" id="rch:RUM_12240"/>
<evidence type="ECO:0000259" key="1">
    <source>
        <dbReference type="Pfam" id="PF21688"/>
    </source>
</evidence>
<dbReference type="Gene3D" id="3.30.70.2700">
    <property type="match status" value="1"/>
</dbReference>
<dbReference type="Proteomes" id="UP000007054">
    <property type="component" value="Chromosome"/>
</dbReference>
<name>D4LCL2_RUMC1</name>
<dbReference type="OrthoDB" id="9772594at2"/>
<dbReference type="InterPro" id="IPR028348">
    <property type="entry name" value="FAD-binding_protein"/>
</dbReference>
<sequence length="531" mass="57208">MILIRSVTLPLSYTQKTLTDLAAQRLHTDRRQLQSVTLFRRSVDARKKQSVHFTASLLVNAHQEAALLAACKTDKDVLPYTPYQYHVPANPGKVQSPVVIGSGPAGLFAAYVLALAGTRPILLERGYDVDTRTAAVRRFWETGVLDPDCNVQFGEGGAGTFSDGKLNTGTKDPRIRFVLETFAACGAPGEILWQAKPHIGTDRLAPTVRNLRQRILGLGGTVHFGACVTGLEQKNGRLRAIRYIQGGETVLLPTEHAILAIGHSARDTFSMLWSMGIPMTQKSFAVGMRIEHLQSRMNQTLYGKFAHHPALGAADYKLVTHLPEGRSVYTFCMCPGGQVVAAASEPEHVVTNGMSCFARDGKNANSALLVGVQPEDFGSDHPLAGVEFQRRIEHQAYLVAGRTYMAPAITVGDFLLNRTPKAYGAVQPTYAPGTVLLPPEAYLPPFVCRSLRLALPRLGRLLPGFDDPEALLTGPETRSSSPVRILRQENLQSAGLAGLYPCGEGAGYAGGITSAAVDGIRCAEAILGSMA</sequence>
<proteinExistence type="predicted"/>
<evidence type="ECO:0000313" key="2">
    <source>
        <dbReference type="EMBL" id="CBL17357.1"/>
    </source>
</evidence>
<dbReference type="InterPro" id="IPR036188">
    <property type="entry name" value="FAD/NAD-bd_sf"/>
</dbReference>
<dbReference type="AlphaFoldDB" id="D4LCL2"/>
<gene>
    <name evidence="2" type="ordered locus">RUM_12240</name>
</gene>
<dbReference type="GeneID" id="83155958"/>
<accession>D4LCL2</accession>
<dbReference type="Gene3D" id="3.50.50.60">
    <property type="entry name" value="FAD/NAD(P)-binding domain"/>
    <property type="match status" value="2"/>
</dbReference>
<dbReference type="PATRIC" id="fig|213810.4.peg.1121"/>
<reference evidence="2" key="1">
    <citation type="submission" date="2010-03" db="EMBL/GenBank/DDBJ databases">
        <title>The genome sequence of Ruminococcus sp. 18P13.</title>
        <authorList>
            <consortium name="metaHIT consortium -- http://www.metahit.eu/"/>
            <person name="Pajon A."/>
            <person name="Turner K."/>
            <person name="Parkhill J."/>
            <person name="Bernalier A."/>
        </authorList>
    </citation>
    <scope>NUCLEOTIDE SEQUENCE [LARGE SCALE GENOMIC DNA]</scope>
    <source>
        <strain evidence="2">Type strain: 18P13</strain>
    </source>
</reference>
<protein>
    <submittedName>
        <fullName evidence="2">Uncharacterized FAD-dependent dehydrogenases</fullName>
    </submittedName>
</protein>
<reference evidence="2" key="2">
    <citation type="submission" date="2010-03" db="EMBL/GenBank/DDBJ databases">
        <authorList>
            <person name="Pajon A."/>
        </authorList>
    </citation>
    <scope>NUCLEOTIDE SEQUENCE</scope>
    <source>
        <strain evidence="2">Type strain: 18P13</strain>
    </source>
</reference>
<dbReference type="EMBL" id="FP929052">
    <property type="protein sequence ID" value="CBL17357.1"/>
    <property type="molecule type" value="Genomic_DNA"/>
</dbReference>
<dbReference type="BioCyc" id="RCHA213810:RUM_RS05885-MONOMER"/>
<dbReference type="InterPro" id="IPR049516">
    <property type="entry name" value="FAD-depend_C"/>
</dbReference>